<evidence type="ECO:0000313" key="1">
    <source>
        <dbReference type="EMBL" id="CVL04846.1"/>
    </source>
</evidence>
<dbReference type="PANTHER" id="PTHR11799:SF20">
    <property type="entry name" value="SMP-30_GLUCONOLACTONASE_LRE-LIKE REGION DOMAIN-CONTAINING PROTEIN"/>
    <property type="match status" value="1"/>
</dbReference>
<dbReference type="InterPro" id="IPR011042">
    <property type="entry name" value="6-blade_b-propeller_TolB-like"/>
</dbReference>
<dbReference type="RefSeq" id="XP_041688980.1">
    <property type="nucleotide sequence ID" value="XM_041823396.1"/>
</dbReference>
<comment type="caution">
    <text evidence="1">The sequence shown here is derived from an EMBL/GenBank/DDBJ whole genome shotgun (WGS) entry which is preliminary data.</text>
</comment>
<protein>
    <submittedName>
        <fullName evidence="1">Related to serum paraoxonase/arylesterase</fullName>
    </submittedName>
</protein>
<dbReference type="VEuPathDB" id="FungiDB:FMAN_12900"/>
<dbReference type="AlphaFoldDB" id="A0A1L7UCK3"/>
<organism evidence="1 2">
    <name type="scientific">Fusarium mangiferae</name>
    <name type="common">Mango malformation disease fungus</name>
    <dbReference type="NCBI Taxonomy" id="192010"/>
    <lineage>
        <taxon>Eukaryota</taxon>
        <taxon>Fungi</taxon>
        <taxon>Dikarya</taxon>
        <taxon>Ascomycota</taxon>
        <taxon>Pezizomycotina</taxon>
        <taxon>Sordariomycetes</taxon>
        <taxon>Hypocreomycetidae</taxon>
        <taxon>Hypocreales</taxon>
        <taxon>Nectriaceae</taxon>
        <taxon>Fusarium</taxon>
        <taxon>Fusarium fujikuroi species complex</taxon>
    </lineage>
</organism>
<dbReference type="GeneID" id="65092150"/>
<dbReference type="Proteomes" id="UP000184255">
    <property type="component" value="Unassembled WGS sequence"/>
</dbReference>
<dbReference type="SUPFAM" id="SSF63829">
    <property type="entry name" value="Calcium-dependent phosphotriesterase"/>
    <property type="match status" value="1"/>
</dbReference>
<keyword evidence="2" id="KW-1185">Reference proteome</keyword>
<proteinExistence type="predicted"/>
<reference evidence="2" key="1">
    <citation type="journal article" date="2016" name="Genome Biol. Evol.">
        <title>Comparative 'omics' of the Fusarium fujikuroi species complex highlights differences in genetic potential and metabolite synthesis.</title>
        <authorList>
            <person name="Niehaus E.-M."/>
            <person name="Muensterkoetter M."/>
            <person name="Proctor R.H."/>
            <person name="Brown D.W."/>
            <person name="Sharon A."/>
            <person name="Idan Y."/>
            <person name="Oren-Young L."/>
            <person name="Sieber C.M."/>
            <person name="Novak O."/>
            <person name="Pencik A."/>
            <person name="Tarkowska D."/>
            <person name="Hromadova K."/>
            <person name="Freeman S."/>
            <person name="Maymon M."/>
            <person name="Elazar M."/>
            <person name="Youssef S.A."/>
            <person name="El-Shabrawy E.S.M."/>
            <person name="Shalaby A.B.A."/>
            <person name="Houterman P."/>
            <person name="Brock N.L."/>
            <person name="Burkhardt I."/>
            <person name="Tsavkelova E.A."/>
            <person name="Dickschat J.S."/>
            <person name="Galuszka P."/>
            <person name="Gueldener U."/>
            <person name="Tudzynski B."/>
        </authorList>
    </citation>
    <scope>NUCLEOTIDE SEQUENCE [LARGE SCALE GENOMIC DNA]</scope>
    <source>
        <strain evidence="2">MRC7560</strain>
    </source>
</reference>
<gene>
    <name evidence="1" type="ORF">FMAN_12900</name>
</gene>
<evidence type="ECO:0000313" key="2">
    <source>
        <dbReference type="Proteomes" id="UP000184255"/>
    </source>
</evidence>
<dbReference type="InterPro" id="IPR051288">
    <property type="entry name" value="Serum_paraoxonase/arylesterase"/>
</dbReference>
<dbReference type="EMBL" id="FCQH01000015">
    <property type="protein sequence ID" value="CVL04846.1"/>
    <property type="molecule type" value="Genomic_DNA"/>
</dbReference>
<name>A0A1L7UCK3_FUSMA</name>
<sequence length="423" mass="47062">MASPLIKISIAATVLLAILFQIYLKEAVWLGFGINRTLQPLSEFPYRCRKIVHHQLEACEDMYLSHSTRQLFLACSDPIARKQWQPNVGYRNISGRSQRDAMVAVDIDKPIDNGFTFRVLKTPDFEGTAGDGLINLAGFSGIEQKNGDIDLFLVNLQPSIDADGNLADQHVHGGNATIEHFVTGPRATKMKHVRTYAHHGITTPNRVAALSDKSFYISNDHGSHKIGWRHHLSMILGFSDVTFCDTQNCRPVASNLQLPNGLAIRDNILYLPDSITGRLYIYRILPNKDLEKLDEVNLGYGVDNASIDENGDIWIAAFPIGVEIFKAYDDPYNAHPPSAVLRVRKIEGEYVVEKMLEDAEGEVLPAATTVVHDAKTGRLFLSISTQFHSTYVQPLPIIPIADSFDSTEMTIILLLPPLTSNTR</sequence>
<dbReference type="PANTHER" id="PTHR11799">
    <property type="entry name" value="PARAOXONASE"/>
    <property type="match status" value="1"/>
</dbReference>
<accession>A0A1L7UCK3</accession>
<dbReference type="Gene3D" id="2.120.10.30">
    <property type="entry name" value="TolB, C-terminal domain"/>
    <property type="match status" value="1"/>
</dbReference>